<protein>
    <recommendedName>
        <fullName evidence="4">Flagellar biosynthetic protein FliP</fullName>
    </recommendedName>
</protein>
<keyword evidence="1" id="KW-1133">Transmembrane helix</keyword>
<accession>A0ABP6PYN9</accession>
<feature type="transmembrane region" description="Helical" evidence="1">
    <location>
        <begin position="19"/>
        <end position="40"/>
    </location>
</feature>
<keyword evidence="1" id="KW-0812">Transmembrane</keyword>
<evidence type="ECO:0008006" key="4">
    <source>
        <dbReference type="Google" id="ProtNLM"/>
    </source>
</evidence>
<dbReference type="RefSeq" id="WP_344821267.1">
    <property type="nucleotide sequence ID" value="NZ_BAAAUV010000001.1"/>
</dbReference>
<name>A0ABP6PYN9_9ACTN</name>
<proteinExistence type="predicted"/>
<evidence type="ECO:0000313" key="3">
    <source>
        <dbReference type="Proteomes" id="UP001501237"/>
    </source>
</evidence>
<comment type="caution">
    <text evidence="2">The sequence shown here is derived from an EMBL/GenBank/DDBJ whole genome shotgun (WGS) entry which is preliminary data.</text>
</comment>
<keyword evidence="1" id="KW-0472">Membrane</keyword>
<feature type="transmembrane region" description="Helical" evidence="1">
    <location>
        <begin position="83"/>
        <end position="101"/>
    </location>
</feature>
<gene>
    <name evidence="2" type="ORF">GCM10010468_02690</name>
</gene>
<organism evidence="2 3">
    <name type="scientific">Actinocorallia longicatena</name>
    <dbReference type="NCBI Taxonomy" id="111803"/>
    <lineage>
        <taxon>Bacteria</taxon>
        <taxon>Bacillati</taxon>
        <taxon>Actinomycetota</taxon>
        <taxon>Actinomycetes</taxon>
        <taxon>Streptosporangiales</taxon>
        <taxon>Thermomonosporaceae</taxon>
        <taxon>Actinocorallia</taxon>
    </lineage>
</organism>
<feature type="transmembrane region" description="Helical" evidence="1">
    <location>
        <begin position="107"/>
        <end position="125"/>
    </location>
</feature>
<sequence length="135" mass="14741">MTHTAQETRGGWPRFALHYLEMVVAMFAGMVVLGFLESAAGLGISHAEHPDLGYLIMATNMSAGMAAWMLFRGHGRRSTLEMCVAMYVPAVPLFPLLWLGAIGGMTLMVLAHVAMFPLMLGAMLLRRSEYLHCAA</sequence>
<reference evidence="3" key="1">
    <citation type="journal article" date="2019" name="Int. J. Syst. Evol. Microbiol.">
        <title>The Global Catalogue of Microorganisms (GCM) 10K type strain sequencing project: providing services to taxonomists for standard genome sequencing and annotation.</title>
        <authorList>
            <consortium name="The Broad Institute Genomics Platform"/>
            <consortium name="The Broad Institute Genome Sequencing Center for Infectious Disease"/>
            <person name="Wu L."/>
            <person name="Ma J."/>
        </authorList>
    </citation>
    <scope>NUCLEOTIDE SEQUENCE [LARGE SCALE GENOMIC DNA]</scope>
    <source>
        <strain evidence="3">JCM 9377</strain>
    </source>
</reference>
<feature type="transmembrane region" description="Helical" evidence="1">
    <location>
        <begin position="52"/>
        <end position="71"/>
    </location>
</feature>
<evidence type="ECO:0000256" key="1">
    <source>
        <dbReference type="SAM" id="Phobius"/>
    </source>
</evidence>
<evidence type="ECO:0000313" key="2">
    <source>
        <dbReference type="EMBL" id="GAA3193413.1"/>
    </source>
</evidence>
<dbReference type="EMBL" id="BAAAUV010000001">
    <property type="protein sequence ID" value="GAA3193413.1"/>
    <property type="molecule type" value="Genomic_DNA"/>
</dbReference>
<dbReference type="Proteomes" id="UP001501237">
    <property type="component" value="Unassembled WGS sequence"/>
</dbReference>
<keyword evidence="3" id="KW-1185">Reference proteome</keyword>